<dbReference type="RefSeq" id="WP_154742431.1">
    <property type="nucleotide sequence ID" value="NZ_JBHSTG010000048.1"/>
</dbReference>
<name>A0A7X2RRR9_9PSED</name>
<keyword evidence="1" id="KW-0472">Membrane</keyword>
<feature type="transmembrane region" description="Helical" evidence="1">
    <location>
        <begin position="46"/>
        <end position="66"/>
    </location>
</feature>
<keyword evidence="1" id="KW-1133">Transmembrane helix</keyword>
<evidence type="ECO:0000313" key="3">
    <source>
        <dbReference type="Proteomes" id="UP000431485"/>
    </source>
</evidence>
<feature type="transmembrane region" description="Helical" evidence="1">
    <location>
        <begin position="15"/>
        <end position="40"/>
    </location>
</feature>
<evidence type="ECO:0000256" key="1">
    <source>
        <dbReference type="SAM" id="Phobius"/>
    </source>
</evidence>
<dbReference type="Proteomes" id="UP000431485">
    <property type="component" value="Unassembled WGS sequence"/>
</dbReference>
<reference evidence="2 3" key="1">
    <citation type="submission" date="2019-11" db="EMBL/GenBank/DDBJ databases">
        <title>Pseudmonas karstica sp. nov. and Pseudomonas spelaei sp. nov. from caves.</title>
        <authorList>
            <person name="Zeman M."/>
        </authorList>
    </citation>
    <scope>NUCLEOTIDE SEQUENCE [LARGE SCALE GENOMIC DNA]</scope>
    <source>
        <strain evidence="2 3">CCM 7891</strain>
    </source>
</reference>
<gene>
    <name evidence="2" type="ORF">GIR22_05990</name>
</gene>
<feature type="transmembrane region" description="Helical" evidence="1">
    <location>
        <begin position="107"/>
        <end position="127"/>
    </location>
</feature>
<dbReference type="EMBL" id="WLYI01000005">
    <property type="protein sequence ID" value="MTD18700.1"/>
    <property type="molecule type" value="Genomic_DNA"/>
</dbReference>
<feature type="transmembrane region" description="Helical" evidence="1">
    <location>
        <begin position="78"/>
        <end position="101"/>
    </location>
</feature>
<evidence type="ECO:0000313" key="2">
    <source>
        <dbReference type="EMBL" id="MTD18700.1"/>
    </source>
</evidence>
<proteinExistence type="predicted"/>
<keyword evidence="1" id="KW-0812">Transmembrane</keyword>
<protein>
    <recommendedName>
        <fullName evidence="4">DUF3021 domain-containing protein</fullName>
    </recommendedName>
</protein>
<organism evidence="2 3">
    <name type="scientific">Pseudomonas karstica</name>
    <dbReference type="NCBI Taxonomy" id="1055468"/>
    <lineage>
        <taxon>Bacteria</taxon>
        <taxon>Pseudomonadati</taxon>
        <taxon>Pseudomonadota</taxon>
        <taxon>Gammaproteobacteria</taxon>
        <taxon>Pseudomonadales</taxon>
        <taxon>Pseudomonadaceae</taxon>
        <taxon>Pseudomonas</taxon>
    </lineage>
</organism>
<sequence length="152" mass="17376">MDDLHTLRDFFRQSFLTFLVGIFAAYCSLAFATALAFVTYFCDASIGDGTGVSIFLAGALLVLLTVHSNFMILRGRPLWVWVWVMVMIYLGCFLFVLSMIQLHTHRIVYWLALVFPLFGLLTVNSVGQRKMRETLVKIRHLRQAAIAEHKSR</sequence>
<dbReference type="OrthoDB" id="7032452at2"/>
<keyword evidence="3" id="KW-1185">Reference proteome</keyword>
<dbReference type="AlphaFoldDB" id="A0A7X2RRR9"/>
<accession>A0A7X2RRR9</accession>
<evidence type="ECO:0008006" key="4">
    <source>
        <dbReference type="Google" id="ProtNLM"/>
    </source>
</evidence>
<comment type="caution">
    <text evidence="2">The sequence shown here is derived from an EMBL/GenBank/DDBJ whole genome shotgun (WGS) entry which is preliminary data.</text>
</comment>